<reference evidence="3 6" key="1">
    <citation type="submission" date="2021-11" db="EMBL/GenBank/DDBJ databases">
        <title>Draft genome sequence of Capnocytophaga sp. strain KC07075 isolated from cat oral cavity.</title>
        <authorList>
            <person name="Suzuki M."/>
            <person name="Imaoka K."/>
            <person name="Kimura M."/>
            <person name="Morikawa S."/>
            <person name="Maeda K."/>
        </authorList>
    </citation>
    <scope>NUCLEOTIDE SEQUENCE</scope>
    <source>
        <strain evidence="3">KC07075</strain>
        <strain evidence="4 6">KC07079</strain>
    </source>
</reference>
<protein>
    <recommendedName>
        <fullName evidence="7">Phage head morphogenesis protein</fullName>
    </recommendedName>
</protein>
<accession>A0AAV5AZW6</accession>
<dbReference type="RefSeq" id="WP_264846312.1">
    <property type="nucleotide sequence ID" value="NZ_BPMA01000020.1"/>
</dbReference>
<dbReference type="AlphaFoldDB" id="A0AAV5AZW6"/>
<dbReference type="InterPro" id="IPR006528">
    <property type="entry name" value="Phage_head_morphogenesis_dom"/>
</dbReference>
<feature type="domain" description="Phage head morphogenesis" evidence="2">
    <location>
        <begin position="114"/>
        <end position="204"/>
    </location>
</feature>
<evidence type="ECO:0000313" key="4">
    <source>
        <dbReference type="EMBL" id="GJM53021.1"/>
    </source>
</evidence>
<sequence length="466" mass="53601">MCASLNLSEGGRKALSFGEGWERILKTAEKAFKKLFDKGSYKPEDLFKTKEYKALVKETTKAFNSTISHKVTDDLRKHLEHGNLAFSGLKTHAQLTEARSLLKDENGNIRPYYQFEQDILKLNNTYNKNYLEAEYEFAVQSAQSVERWQTFSDDAERYWLEYRTAGDERVRADHDALRGVCLPKTDPFWESYYPPLGWRCRCTVVQVLASEKQLSDSKKARELGERVTTQIGASGKNKLEMFRFNPALEKTLFPKNNSYSKVVGADKVKRELEKEKPITYKNVFARELRDVYREQNFDKDNEDIIMGRKTTGYVQTANSFDINADLRENIPLSSENKIIVEALDSLIKNNKLKDNMMLYRNVRNDFIEAIFGVKSSSNISQMIDDIKKTNITTYADKGFTSVSAIKEDNAFKGRSVHLEIRTKKGTNAFVTSNYEESEIILGRNQKMNIIDVTENNGKIKLILETD</sequence>
<keyword evidence="6" id="KW-1185">Reference proteome</keyword>
<dbReference type="SUPFAM" id="SSF56399">
    <property type="entry name" value="ADP-ribosylation"/>
    <property type="match status" value="1"/>
</dbReference>
<evidence type="ECO:0000259" key="1">
    <source>
        <dbReference type="Pfam" id="PF03496"/>
    </source>
</evidence>
<dbReference type="Proteomes" id="UP001207736">
    <property type="component" value="Unassembled WGS sequence"/>
</dbReference>
<proteinExistence type="predicted"/>
<name>A0AAV5AZW6_9FLAO</name>
<evidence type="ECO:0000313" key="5">
    <source>
        <dbReference type="Proteomes" id="UP001207736"/>
    </source>
</evidence>
<dbReference type="Pfam" id="PF03496">
    <property type="entry name" value="ADPrib_exo_Tox"/>
    <property type="match status" value="1"/>
</dbReference>
<evidence type="ECO:0000313" key="6">
    <source>
        <dbReference type="Proteomes" id="UP001208692"/>
    </source>
</evidence>
<dbReference type="GO" id="GO:0005576">
    <property type="term" value="C:extracellular region"/>
    <property type="evidence" value="ECO:0007669"/>
    <property type="project" value="InterPro"/>
</dbReference>
<dbReference type="PROSITE" id="PS51996">
    <property type="entry name" value="TR_MART"/>
    <property type="match status" value="1"/>
</dbReference>
<dbReference type="Pfam" id="PF04233">
    <property type="entry name" value="Phage_Mu_F"/>
    <property type="match status" value="1"/>
</dbReference>
<evidence type="ECO:0000313" key="3">
    <source>
        <dbReference type="EMBL" id="GJM51227.1"/>
    </source>
</evidence>
<dbReference type="EMBL" id="BQKA01000044">
    <property type="protein sequence ID" value="GJM51227.1"/>
    <property type="molecule type" value="Genomic_DNA"/>
</dbReference>
<gene>
    <name evidence="3" type="ORF">RCZ15_22000</name>
    <name evidence="4" type="ORF">RCZ16_13380</name>
</gene>
<dbReference type="EMBL" id="BQKB01000024">
    <property type="protein sequence ID" value="GJM53021.1"/>
    <property type="molecule type" value="Genomic_DNA"/>
</dbReference>
<dbReference type="Proteomes" id="UP001208692">
    <property type="component" value="Unassembled WGS sequence"/>
</dbReference>
<organism evidence="3 5">
    <name type="scientific">Capnocytophaga catalasegens</name>
    <dbReference type="NCBI Taxonomy" id="1004260"/>
    <lineage>
        <taxon>Bacteria</taxon>
        <taxon>Pseudomonadati</taxon>
        <taxon>Bacteroidota</taxon>
        <taxon>Flavobacteriia</taxon>
        <taxon>Flavobacteriales</taxon>
        <taxon>Flavobacteriaceae</taxon>
        <taxon>Capnocytophaga</taxon>
    </lineage>
</organism>
<dbReference type="InterPro" id="IPR003540">
    <property type="entry name" value="ADP-ribosyltransferase"/>
</dbReference>
<evidence type="ECO:0008006" key="7">
    <source>
        <dbReference type="Google" id="ProtNLM"/>
    </source>
</evidence>
<comment type="caution">
    <text evidence="3">The sequence shown here is derived from an EMBL/GenBank/DDBJ whole genome shotgun (WGS) entry which is preliminary data.</text>
</comment>
<feature type="domain" description="ADP ribosyltransferase" evidence="1">
    <location>
        <begin position="313"/>
        <end position="465"/>
    </location>
</feature>
<dbReference type="Gene3D" id="3.90.176.10">
    <property type="entry name" value="Toxin ADP-ribosyltransferase, Chain A, domain 1"/>
    <property type="match status" value="1"/>
</dbReference>
<evidence type="ECO:0000259" key="2">
    <source>
        <dbReference type="Pfam" id="PF04233"/>
    </source>
</evidence>